<evidence type="ECO:0000256" key="2">
    <source>
        <dbReference type="ARBA" id="ARBA00022692"/>
    </source>
</evidence>
<name>A0AAJ4XFM7_9SPHI</name>
<dbReference type="GO" id="GO:0016020">
    <property type="term" value="C:membrane"/>
    <property type="evidence" value="ECO:0007669"/>
    <property type="project" value="UniProtKB-SubCell"/>
</dbReference>
<evidence type="ECO:0000256" key="3">
    <source>
        <dbReference type="ARBA" id="ARBA00022989"/>
    </source>
</evidence>
<feature type="transmembrane region" description="Helical" evidence="5">
    <location>
        <begin position="132"/>
        <end position="151"/>
    </location>
</feature>
<feature type="transmembrane region" description="Helical" evidence="5">
    <location>
        <begin position="199"/>
        <end position="217"/>
    </location>
</feature>
<feature type="transmembrane region" description="Helical" evidence="5">
    <location>
        <begin position="390"/>
        <end position="408"/>
    </location>
</feature>
<dbReference type="CDD" id="cd17393">
    <property type="entry name" value="MFS_MosC_like"/>
    <property type="match status" value="1"/>
</dbReference>
<gene>
    <name evidence="7" type="primary">ybjJ</name>
    <name evidence="7" type="ORF">SAMEA4412673_04040</name>
</gene>
<dbReference type="InterPro" id="IPR020846">
    <property type="entry name" value="MFS_dom"/>
</dbReference>
<accession>A0AAJ4XFM7</accession>
<feature type="transmembrane region" description="Helical" evidence="5">
    <location>
        <begin position="305"/>
        <end position="324"/>
    </location>
</feature>
<sequence>MCIFYTYLYYLYEKCAIFVTNLSTMTSLGEASNHVSQSMKSRIRWAVALFYFGQGLGFASWASRIPTIKTALGLSEAQLGTILLMLPIGQLLTMPISAALVNKYGSHKILPWAAFFYALVLLFIAFSSNAWFLGAALFLFGVTGNICNISVNTQGVLAEELYGRSIMSSFHGAWSLAGFTGALIGLLTLNFGINTFGHFIGVIILLTINILLNKQFLVPEVGTEKKEKEKTKFKPDALIVQLGIIGFFSMATEGAMFDWSGVYFSEVVHAPENLVILGYASFMIMMATGRFIGDTIISKIGRQRTLQISGILMFVGMLSSVVFPNLWVCTLAFMLVGLGVACNVPTVYSVTGKHKTIPAGVALAMVSSISYLGFLMGPPLIGYVAEIFNLRYSFALFSMFGFLMFIMTSRLKIFREQ</sequence>
<reference evidence="7 8" key="1">
    <citation type="submission" date="2017-06" db="EMBL/GenBank/DDBJ databases">
        <authorList>
            <consortium name="Pathogen Informatics"/>
        </authorList>
    </citation>
    <scope>NUCLEOTIDE SEQUENCE [LARGE SCALE GENOMIC DNA]</scope>
    <source>
        <strain evidence="7 8">NCTC12149</strain>
    </source>
</reference>
<evidence type="ECO:0000256" key="5">
    <source>
        <dbReference type="SAM" id="Phobius"/>
    </source>
</evidence>
<feature type="transmembrane region" description="Helical" evidence="5">
    <location>
        <begin position="172"/>
        <end position="193"/>
    </location>
</feature>
<dbReference type="Gene3D" id="1.20.1250.20">
    <property type="entry name" value="MFS general substrate transporter like domains"/>
    <property type="match status" value="1"/>
</dbReference>
<organism evidence="7 8">
    <name type="scientific">Sphingobacterium mizutaii</name>
    <dbReference type="NCBI Taxonomy" id="1010"/>
    <lineage>
        <taxon>Bacteria</taxon>
        <taxon>Pseudomonadati</taxon>
        <taxon>Bacteroidota</taxon>
        <taxon>Sphingobacteriia</taxon>
        <taxon>Sphingobacteriales</taxon>
        <taxon>Sphingobacteriaceae</taxon>
        <taxon>Sphingobacterium</taxon>
    </lineage>
</organism>
<evidence type="ECO:0000256" key="4">
    <source>
        <dbReference type="ARBA" id="ARBA00023136"/>
    </source>
</evidence>
<feature type="transmembrane region" description="Helical" evidence="5">
    <location>
        <begin position="276"/>
        <end position="293"/>
    </location>
</feature>
<dbReference type="PANTHER" id="PTHR23514">
    <property type="entry name" value="BYPASS OF STOP CODON PROTEIN 6"/>
    <property type="match status" value="1"/>
</dbReference>
<dbReference type="PANTHER" id="PTHR23514:SF13">
    <property type="entry name" value="INNER MEMBRANE PROTEIN YBJJ"/>
    <property type="match status" value="1"/>
</dbReference>
<feature type="transmembrane region" description="Helical" evidence="5">
    <location>
        <begin position="82"/>
        <end position="102"/>
    </location>
</feature>
<feature type="transmembrane region" description="Helical" evidence="5">
    <location>
        <begin position="362"/>
        <end position="384"/>
    </location>
</feature>
<keyword evidence="3 5" id="KW-1133">Transmembrane helix</keyword>
<dbReference type="PROSITE" id="PS50850">
    <property type="entry name" value="MFS"/>
    <property type="match status" value="1"/>
</dbReference>
<protein>
    <submittedName>
        <fullName evidence="7">Inner membrane protein ybjJ</fullName>
    </submittedName>
</protein>
<evidence type="ECO:0000256" key="1">
    <source>
        <dbReference type="ARBA" id="ARBA00004141"/>
    </source>
</evidence>
<dbReference type="Proteomes" id="UP000215355">
    <property type="component" value="Chromosome 1"/>
</dbReference>
<evidence type="ECO:0000313" key="7">
    <source>
        <dbReference type="EMBL" id="SNV65640.1"/>
    </source>
</evidence>
<evidence type="ECO:0000313" key="8">
    <source>
        <dbReference type="Proteomes" id="UP000215355"/>
    </source>
</evidence>
<dbReference type="InterPro" id="IPR051788">
    <property type="entry name" value="MFS_Transporter"/>
</dbReference>
<feature type="transmembrane region" description="Helical" evidence="5">
    <location>
        <begin position="330"/>
        <end position="350"/>
    </location>
</feature>
<dbReference type="AlphaFoldDB" id="A0AAJ4XFM7"/>
<comment type="subcellular location">
    <subcellularLocation>
        <location evidence="1">Membrane</location>
        <topology evidence="1">Multi-pass membrane protein</topology>
    </subcellularLocation>
</comment>
<dbReference type="GO" id="GO:0022857">
    <property type="term" value="F:transmembrane transporter activity"/>
    <property type="evidence" value="ECO:0007669"/>
    <property type="project" value="InterPro"/>
</dbReference>
<dbReference type="EMBL" id="LT906468">
    <property type="protein sequence ID" value="SNV65640.1"/>
    <property type="molecule type" value="Genomic_DNA"/>
</dbReference>
<feature type="transmembrane region" description="Helical" evidence="5">
    <location>
        <begin position="238"/>
        <end position="256"/>
    </location>
</feature>
<feature type="transmembrane region" description="Helical" evidence="5">
    <location>
        <begin position="109"/>
        <end position="126"/>
    </location>
</feature>
<evidence type="ECO:0000259" key="6">
    <source>
        <dbReference type="PROSITE" id="PS50850"/>
    </source>
</evidence>
<dbReference type="KEGG" id="smiz:4412673_04040"/>
<feature type="transmembrane region" description="Helical" evidence="5">
    <location>
        <begin position="43"/>
        <end position="62"/>
    </location>
</feature>
<keyword evidence="2 5" id="KW-0812">Transmembrane</keyword>
<dbReference type="InterPro" id="IPR036259">
    <property type="entry name" value="MFS_trans_sf"/>
</dbReference>
<proteinExistence type="predicted"/>
<dbReference type="SUPFAM" id="SSF103473">
    <property type="entry name" value="MFS general substrate transporter"/>
    <property type="match status" value="1"/>
</dbReference>
<dbReference type="Pfam" id="PF07690">
    <property type="entry name" value="MFS_1"/>
    <property type="match status" value="1"/>
</dbReference>
<feature type="domain" description="Major facilitator superfamily (MFS) profile" evidence="6">
    <location>
        <begin position="43"/>
        <end position="416"/>
    </location>
</feature>
<dbReference type="InterPro" id="IPR011701">
    <property type="entry name" value="MFS"/>
</dbReference>
<keyword evidence="4 5" id="KW-0472">Membrane</keyword>